<keyword evidence="2" id="KW-0521">NADP</keyword>
<dbReference type="PRINTS" id="PR00081">
    <property type="entry name" value="GDHRDH"/>
</dbReference>
<dbReference type="CDD" id="cd05233">
    <property type="entry name" value="SDR_c"/>
    <property type="match status" value="1"/>
</dbReference>
<sequence length="265" mass="27863">MHFPGVALVVGAASGIGKATALQYAAEGCLRIAIADIQISALEQVQSEIQNISHKAIVKTLKVDVTSLDSVQAMVDAVVKQFCRIDYCANVAGIIEAGDTVNLSPSTFDKVYEVNLRGVFYCCRAEIAQMLKQTPLTSNDSTFPARGAICNVSSQAGLMGNGNLPSYVATKHGVVGLSKSDGAKYASQGIRVNALCPGSIETPMLGHLPGGEEGKRRATERVQEIAMGRVGQPAEMAQCIMFLTSGRSSFVTATTLAAHGGIRNQ</sequence>
<keyword evidence="5" id="KW-1185">Reference proteome</keyword>
<dbReference type="AlphaFoldDB" id="A0A5N6XDU3"/>
<evidence type="ECO:0000313" key="5">
    <source>
        <dbReference type="Proteomes" id="UP000325945"/>
    </source>
</evidence>
<protein>
    <submittedName>
        <fullName evidence="4">NAD(P)-binding protein</fullName>
    </submittedName>
</protein>
<accession>A0A5N6XDU3</accession>
<gene>
    <name evidence="4" type="ORF">BDV39DRAFT_168764</name>
</gene>
<dbReference type="PANTHER" id="PTHR24321:SF8">
    <property type="entry name" value="ESTRADIOL 17-BETA-DEHYDROGENASE 8-RELATED"/>
    <property type="match status" value="1"/>
</dbReference>
<evidence type="ECO:0000256" key="3">
    <source>
        <dbReference type="ARBA" id="ARBA00023002"/>
    </source>
</evidence>
<dbReference type="EMBL" id="ML741769">
    <property type="protein sequence ID" value="KAE8331421.1"/>
    <property type="molecule type" value="Genomic_DNA"/>
</dbReference>
<dbReference type="InterPro" id="IPR002347">
    <property type="entry name" value="SDR_fam"/>
</dbReference>
<dbReference type="Pfam" id="PF13561">
    <property type="entry name" value="adh_short_C2"/>
    <property type="match status" value="1"/>
</dbReference>
<evidence type="ECO:0000256" key="2">
    <source>
        <dbReference type="ARBA" id="ARBA00022857"/>
    </source>
</evidence>
<dbReference type="FunFam" id="3.40.50.720:FF:000084">
    <property type="entry name" value="Short-chain dehydrogenase reductase"/>
    <property type="match status" value="1"/>
</dbReference>
<evidence type="ECO:0000256" key="1">
    <source>
        <dbReference type="ARBA" id="ARBA00006484"/>
    </source>
</evidence>
<dbReference type="InterPro" id="IPR036291">
    <property type="entry name" value="NAD(P)-bd_dom_sf"/>
</dbReference>
<reference evidence="5" key="1">
    <citation type="submission" date="2019-04" db="EMBL/GenBank/DDBJ databases">
        <title>Friends and foes A comparative genomics studyof 23 Aspergillus species from section Flavi.</title>
        <authorList>
            <consortium name="DOE Joint Genome Institute"/>
            <person name="Kjaerbolling I."/>
            <person name="Vesth T."/>
            <person name="Frisvad J.C."/>
            <person name="Nybo J.L."/>
            <person name="Theobald S."/>
            <person name="Kildgaard S."/>
            <person name="Isbrandt T."/>
            <person name="Kuo A."/>
            <person name="Sato A."/>
            <person name="Lyhne E.K."/>
            <person name="Kogle M.E."/>
            <person name="Wiebenga A."/>
            <person name="Kun R.S."/>
            <person name="Lubbers R.J."/>
            <person name="Makela M.R."/>
            <person name="Barry K."/>
            <person name="Chovatia M."/>
            <person name="Clum A."/>
            <person name="Daum C."/>
            <person name="Haridas S."/>
            <person name="He G."/>
            <person name="LaButti K."/>
            <person name="Lipzen A."/>
            <person name="Mondo S."/>
            <person name="Riley R."/>
            <person name="Salamov A."/>
            <person name="Simmons B.A."/>
            <person name="Magnuson J.K."/>
            <person name="Henrissat B."/>
            <person name="Mortensen U.H."/>
            <person name="Larsen T.O."/>
            <person name="Devries R.P."/>
            <person name="Grigoriev I.V."/>
            <person name="Machida M."/>
            <person name="Baker S.E."/>
            <person name="Andersen M.R."/>
        </authorList>
    </citation>
    <scope>NUCLEOTIDE SEQUENCE [LARGE SCALE GENOMIC DNA]</scope>
    <source>
        <strain evidence="5">CBS 130017</strain>
    </source>
</reference>
<dbReference type="Gene3D" id="3.40.50.720">
    <property type="entry name" value="NAD(P)-binding Rossmann-like Domain"/>
    <property type="match status" value="1"/>
</dbReference>
<proteinExistence type="inferred from homology"/>
<dbReference type="Proteomes" id="UP000325945">
    <property type="component" value="Unassembled WGS sequence"/>
</dbReference>
<dbReference type="PANTHER" id="PTHR24321">
    <property type="entry name" value="DEHYDROGENASES, SHORT CHAIN"/>
    <property type="match status" value="1"/>
</dbReference>
<evidence type="ECO:0000313" key="4">
    <source>
        <dbReference type="EMBL" id="KAE8331421.1"/>
    </source>
</evidence>
<keyword evidence="3" id="KW-0560">Oxidoreductase</keyword>
<comment type="similarity">
    <text evidence="1">Belongs to the short-chain dehydrogenases/reductases (SDR) family.</text>
</comment>
<name>A0A5N6XDU3_9EURO</name>
<dbReference type="GO" id="GO:0016491">
    <property type="term" value="F:oxidoreductase activity"/>
    <property type="evidence" value="ECO:0007669"/>
    <property type="project" value="UniProtKB-KW"/>
</dbReference>
<organism evidence="4 5">
    <name type="scientific">Aspergillus sergii</name>
    <dbReference type="NCBI Taxonomy" id="1034303"/>
    <lineage>
        <taxon>Eukaryota</taxon>
        <taxon>Fungi</taxon>
        <taxon>Dikarya</taxon>
        <taxon>Ascomycota</taxon>
        <taxon>Pezizomycotina</taxon>
        <taxon>Eurotiomycetes</taxon>
        <taxon>Eurotiomycetidae</taxon>
        <taxon>Eurotiales</taxon>
        <taxon>Aspergillaceae</taxon>
        <taxon>Aspergillus</taxon>
        <taxon>Aspergillus subgen. Circumdati</taxon>
    </lineage>
</organism>
<dbReference type="SUPFAM" id="SSF51735">
    <property type="entry name" value="NAD(P)-binding Rossmann-fold domains"/>
    <property type="match status" value="1"/>
</dbReference>